<reference evidence="2 3" key="1">
    <citation type="submission" date="2024-04" db="EMBL/GenBank/DDBJ databases">
        <authorList>
            <person name="Waldvogel A.-M."/>
            <person name="Schoenle A."/>
        </authorList>
    </citation>
    <scope>NUCLEOTIDE SEQUENCE [LARGE SCALE GENOMIC DNA]</scope>
</reference>
<organism evidence="2 3">
    <name type="scientific">Knipowitschia caucasica</name>
    <name type="common">Caucasian dwarf goby</name>
    <name type="synonym">Pomatoschistus caucasicus</name>
    <dbReference type="NCBI Taxonomy" id="637954"/>
    <lineage>
        <taxon>Eukaryota</taxon>
        <taxon>Metazoa</taxon>
        <taxon>Chordata</taxon>
        <taxon>Craniata</taxon>
        <taxon>Vertebrata</taxon>
        <taxon>Euteleostomi</taxon>
        <taxon>Actinopterygii</taxon>
        <taxon>Neopterygii</taxon>
        <taxon>Teleostei</taxon>
        <taxon>Neoteleostei</taxon>
        <taxon>Acanthomorphata</taxon>
        <taxon>Gobiaria</taxon>
        <taxon>Gobiiformes</taxon>
        <taxon>Gobioidei</taxon>
        <taxon>Gobiidae</taxon>
        <taxon>Gobiinae</taxon>
        <taxon>Knipowitschia</taxon>
    </lineage>
</organism>
<dbReference type="EMBL" id="OZ035830">
    <property type="protein sequence ID" value="CAL1612998.1"/>
    <property type="molecule type" value="Genomic_DNA"/>
</dbReference>
<gene>
    <name evidence="2" type="ORF">KC01_LOCUS39267</name>
</gene>
<keyword evidence="3" id="KW-1185">Reference proteome</keyword>
<feature type="signal peptide" evidence="1">
    <location>
        <begin position="1"/>
        <end position="29"/>
    </location>
</feature>
<sequence>METPVSLVFFSSCWGLVALGCNRAPPVWQTLVKGLCEPVVLLRRYLWLVLNYAQWRLRARLRSGSGGPVLSLIASLHFSGTELHLPRQFGDCQSSQVRKFSAPFPPAQLLLPPLLWIDPTGQRRSSCGH</sequence>
<evidence type="ECO:0000313" key="2">
    <source>
        <dbReference type="EMBL" id="CAL1612998.1"/>
    </source>
</evidence>
<evidence type="ECO:0000256" key="1">
    <source>
        <dbReference type="SAM" id="SignalP"/>
    </source>
</evidence>
<dbReference type="AlphaFoldDB" id="A0AAV2MHU0"/>
<evidence type="ECO:0008006" key="4">
    <source>
        <dbReference type="Google" id="ProtNLM"/>
    </source>
</evidence>
<keyword evidence="1" id="KW-0732">Signal</keyword>
<evidence type="ECO:0000313" key="3">
    <source>
        <dbReference type="Proteomes" id="UP001497482"/>
    </source>
</evidence>
<dbReference type="Proteomes" id="UP001497482">
    <property type="component" value="Chromosome 8"/>
</dbReference>
<name>A0AAV2MHU0_KNICA</name>
<proteinExistence type="predicted"/>
<protein>
    <recommendedName>
        <fullName evidence="4">Secreted protein</fullName>
    </recommendedName>
</protein>
<accession>A0AAV2MHU0</accession>
<feature type="chain" id="PRO_5043954431" description="Secreted protein" evidence="1">
    <location>
        <begin position="30"/>
        <end position="129"/>
    </location>
</feature>